<dbReference type="SMART" id="SM01224">
    <property type="entry name" value="G_gamma"/>
    <property type="match status" value="1"/>
</dbReference>
<evidence type="ECO:0000313" key="3">
    <source>
        <dbReference type="Proteomes" id="UP001651158"/>
    </source>
</evidence>
<name>A0ABR4QEI5_9CEST</name>
<evidence type="ECO:0000259" key="1">
    <source>
        <dbReference type="PROSITE" id="PS50058"/>
    </source>
</evidence>
<dbReference type="PROSITE" id="PS50058">
    <property type="entry name" value="G_PROTEIN_GAMMA"/>
    <property type="match status" value="1"/>
</dbReference>
<organism evidence="2 3">
    <name type="scientific">Taenia crassiceps</name>
    <dbReference type="NCBI Taxonomy" id="6207"/>
    <lineage>
        <taxon>Eukaryota</taxon>
        <taxon>Metazoa</taxon>
        <taxon>Spiralia</taxon>
        <taxon>Lophotrochozoa</taxon>
        <taxon>Platyhelminthes</taxon>
        <taxon>Cestoda</taxon>
        <taxon>Eucestoda</taxon>
        <taxon>Cyclophyllidea</taxon>
        <taxon>Taeniidae</taxon>
        <taxon>Taenia</taxon>
    </lineage>
</organism>
<gene>
    <name evidence="2" type="ORF">TcWFU_007036</name>
</gene>
<dbReference type="EMBL" id="JAKROA010000004">
    <property type="protein sequence ID" value="KAL5107947.1"/>
    <property type="molecule type" value="Genomic_DNA"/>
</dbReference>
<comment type="caution">
    <text evidence="2">The sequence shown here is derived from an EMBL/GenBank/DDBJ whole genome shotgun (WGS) entry which is preliminary data.</text>
</comment>
<accession>A0ABR4QEI5</accession>
<reference evidence="2 3" key="1">
    <citation type="journal article" date="2022" name="Front. Cell. Infect. Microbiol.">
        <title>The Genomes of Two Strains of Taenia crassiceps the Animal Model for the Study of Human Cysticercosis.</title>
        <authorList>
            <person name="Bobes R.J."/>
            <person name="Estrada K."/>
            <person name="Rios-Valencia D.G."/>
            <person name="Calderon-Gallegos A."/>
            <person name="de la Torre P."/>
            <person name="Carrero J.C."/>
            <person name="Sanchez-Flores A."/>
            <person name="Laclette J.P."/>
        </authorList>
    </citation>
    <scope>NUCLEOTIDE SEQUENCE [LARGE SCALE GENOMIC DNA]</scope>
    <source>
        <strain evidence="2">WFUcys</strain>
    </source>
</reference>
<dbReference type="SMART" id="SM00224">
    <property type="entry name" value="GGL"/>
    <property type="match status" value="1"/>
</dbReference>
<dbReference type="Gene3D" id="4.10.260.10">
    <property type="entry name" value="Transducin (heterotrimeric G protein), gamma chain"/>
    <property type="match status" value="1"/>
</dbReference>
<feature type="domain" description="G protein gamma" evidence="1">
    <location>
        <begin position="32"/>
        <end position="100"/>
    </location>
</feature>
<protein>
    <recommendedName>
        <fullName evidence="1">G protein gamma domain-containing protein</fullName>
    </recommendedName>
</protein>
<dbReference type="Proteomes" id="UP001651158">
    <property type="component" value="Unassembled WGS sequence"/>
</dbReference>
<dbReference type="SUPFAM" id="SSF48670">
    <property type="entry name" value="Transducin (heterotrimeric G protein), gamma chain"/>
    <property type="match status" value="1"/>
</dbReference>
<dbReference type="InterPro" id="IPR015898">
    <property type="entry name" value="G-protein_gamma-like_dom"/>
</dbReference>
<dbReference type="InterPro" id="IPR036284">
    <property type="entry name" value="GGL_sf"/>
</dbReference>
<proteinExistence type="predicted"/>
<sequence>MYPWHDLALVQTRKFTLASCANGLVMIPGESNAASNRQDEIELKKNEILMLKSCLNMKRLKLSAAINDIKNYCFEHVDADQLINASKDDPFKNKKKCALL</sequence>
<keyword evidence="3" id="KW-1185">Reference proteome</keyword>
<evidence type="ECO:0000313" key="2">
    <source>
        <dbReference type="EMBL" id="KAL5107947.1"/>
    </source>
</evidence>
<dbReference type="Pfam" id="PF00631">
    <property type="entry name" value="G-gamma"/>
    <property type="match status" value="1"/>
</dbReference>